<dbReference type="AlphaFoldDB" id="A0A347UIE2"/>
<dbReference type="EMBL" id="CP032125">
    <property type="protein sequence ID" value="AXX98620.1"/>
    <property type="molecule type" value="Genomic_DNA"/>
</dbReference>
<gene>
    <name evidence="1" type="ORF">BAR1_12225</name>
</gene>
<evidence type="ECO:0000313" key="1">
    <source>
        <dbReference type="EMBL" id="AXX98620.1"/>
    </source>
</evidence>
<sequence>MTNTPNLSLPYLAAAQAQKHITVNEALSLLDALAQMAVVAVGATTPPGTPAEGERHIIGSGATGAWSGWDNSIALFSGGAWLRLIPQVGWMAWDVSASELLVWNGSAWVSFVPNLQNLSGVGIGTSSDATNKLAVSAAATLLNHAGNGHQLKINKAASGDTASLLFQTNWSGRAEMGTAGSDDFFLKVSADGSTFFETLRADGNTGAAKFPNGIDPERRSIGGLTKGGGSDWWGPVDPFTLSYSSGSPQALSQDKMYFMPVFVDRPVQLLGGFVSLGTASTTAGALIRCGIYRLGAPNGDDWDIGDRVADFGTNPADVAGHKIFDLATPQTLTRGWYVTTMGVSGAGAYARYARWMTPGLTRYYPHSSGTSAYPRVVAPQVFLYENASNAAITGGLPASWTGNPVSTMTSTNNWVYQMVFPKWREV</sequence>
<evidence type="ECO:0000313" key="2">
    <source>
        <dbReference type="Proteomes" id="UP000261704"/>
    </source>
</evidence>
<dbReference type="Pfam" id="PF10983">
    <property type="entry name" value="DUF2793"/>
    <property type="match status" value="1"/>
</dbReference>
<dbReference type="OrthoDB" id="564699at2"/>
<protein>
    <submittedName>
        <fullName evidence="1">DUF2793 domain-containing protein</fullName>
    </submittedName>
</protein>
<dbReference type="InterPro" id="IPR021251">
    <property type="entry name" value="DUF2793"/>
</dbReference>
<accession>A0A347UIE2</accession>
<reference evidence="1 2" key="1">
    <citation type="submission" date="2018-09" db="EMBL/GenBank/DDBJ databases">
        <title>Profundibacter amoris BAR1 gen. nov., sp. nov., a new member of the Roseobacter clade isolated at Lokis Castle Vent Field on the Arctic Mid-Oceanic Ridge.</title>
        <authorList>
            <person name="Le Moine Bauer S."/>
            <person name="Sjoeberg A.G."/>
            <person name="L'Haridon S."/>
            <person name="Stokke R."/>
            <person name="Roalkvam I."/>
            <person name="Steen I.H."/>
            <person name="Dahle H."/>
        </authorList>
    </citation>
    <scope>NUCLEOTIDE SEQUENCE [LARGE SCALE GENOMIC DNA]</scope>
    <source>
        <strain evidence="1 2">BAR1</strain>
    </source>
</reference>
<organism evidence="1 2">
    <name type="scientific">Profundibacter amoris</name>
    <dbReference type="NCBI Taxonomy" id="2171755"/>
    <lineage>
        <taxon>Bacteria</taxon>
        <taxon>Pseudomonadati</taxon>
        <taxon>Pseudomonadota</taxon>
        <taxon>Alphaproteobacteria</taxon>
        <taxon>Rhodobacterales</taxon>
        <taxon>Paracoccaceae</taxon>
        <taxon>Profundibacter</taxon>
    </lineage>
</organism>
<dbReference type="Proteomes" id="UP000261704">
    <property type="component" value="Chromosome"/>
</dbReference>
<dbReference type="KEGG" id="pamo:BAR1_12225"/>
<name>A0A347UIE2_9RHOB</name>
<keyword evidence="2" id="KW-1185">Reference proteome</keyword>
<proteinExistence type="predicted"/>
<dbReference type="RefSeq" id="WP_118943275.1">
    <property type="nucleotide sequence ID" value="NZ_CP032125.1"/>
</dbReference>